<feature type="region of interest" description="Disordered" evidence="1">
    <location>
        <begin position="1"/>
        <end position="22"/>
    </location>
</feature>
<sequence>MKQVQVGSNAEKKRASPPPPLPLQLFPRYWMKQGINSISARSVTNEEIAKFWRKKKMDEEDHLLAAIKAAARIRARNLSEQDYKQFEESLEDENREEKNKGDMKNSKDKDENNKEIRIGMMDW</sequence>
<dbReference type="Proteomes" id="UP000631114">
    <property type="component" value="Unassembled WGS sequence"/>
</dbReference>
<keyword evidence="3" id="KW-1185">Reference proteome</keyword>
<reference evidence="2 3" key="1">
    <citation type="submission" date="2020-10" db="EMBL/GenBank/DDBJ databases">
        <title>The Coptis chinensis genome and diversification of protoberbering-type alkaloids.</title>
        <authorList>
            <person name="Wang B."/>
            <person name="Shu S."/>
            <person name="Song C."/>
            <person name="Liu Y."/>
        </authorList>
    </citation>
    <scope>NUCLEOTIDE SEQUENCE [LARGE SCALE GENOMIC DNA]</scope>
    <source>
        <strain evidence="2">HL-2020</strain>
        <tissue evidence="2">Leaf</tissue>
    </source>
</reference>
<dbReference type="EMBL" id="JADFTS010000002">
    <property type="protein sequence ID" value="KAF9621727.1"/>
    <property type="molecule type" value="Genomic_DNA"/>
</dbReference>
<dbReference type="PANTHER" id="PTHR33872">
    <property type="entry name" value="DNA POLYMERASE EPSILON CATALYTIC SUBUNIT A"/>
    <property type="match status" value="1"/>
</dbReference>
<dbReference type="AlphaFoldDB" id="A0A835M9T8"/>
<feature type="region of interest" description="Disordered" evidence="1">
    <location>
        <begin position="85"/>
        <end position="123"/>
    </location>
</feature>
<evidence type="ECO:0000256" key="1">
    <source>
        <dbReference type="SAM" id="MobiDB-lite"/>
    </source>
</evidence>
<feature type="compositionally biased region" description="Basic and acidic residues" evidence="1">
    <location>
        <begin position="95"/>
        <end position="117"/>
    </location>
</feature>
<dbReference type="PANTHER" id="PTHR33872:SF7">
    <property type="entry name" value="OSJNBA0084K11.10-LIKE PROTEIN"/>
    <property type="match status" value="1"/>
</dbReference>
<accession>A0A835M9T8</accession>
<name>A0A835M9T8_9MAGN</name>
<evidence type="ECO:0000313" key="3">
    <source>
        <dbReference type="Proteomes" id="UP000631114"/>
    </source>
</evidence>
<organism evidence="2 3">
    <name type="scientific">Coptis chinensis</name>
    <dbReference type="NCBI Taxonomy" id="261450"/>
    <lineage>
        <taxon>Eukaryota</taxon>
        <taxon>Viridiplantae</taxon>
        <taxon>Streptophyta</taxon>
        <taxon>Embryophyta</taxon>
        <taxon>Tracheophyta</taxon>
        <taxon>Spermatophyta</taxon>
        <taxon>Magnoliopsida</taxon>
        <taxon>Ranunculales</taxon>
        <taxon>Ranunculaceae</taxon>
        <taxon>Coptidoideae</taxon>
        <taxon>Coptis</taxon>
    </lineage>
</organism>
<comment type="caution">
    <text evidence="2">The sequence shown here is derived from an EMBL/GenBank/DDBJ whole genome shotgun (WGS) entry which is preliminary data.</text>
</comment>
<evidence type="ECO:0000313" key="2">
    <source>
        <dbReference type="EMBL" id="KAF9621727.1"/>
    </source>
</evidence>
<dbReference type="OrthoDB" id="1932217at2759"/>
<proteinExistence type="predicted"/>
<protein>
    <submittedName>
        <fullName evidence="2">Uncharacterized protein</fullName>
    </submittedName>
</protein>
<gene>
    <name evidence="2" type="ORF">IFM89_027581</name>
</gene>